<evidence type="ECO:0000313" key="4">
    <source>
        <dbReference type="Proteomes" id="UP001596406"/>
    </source>
</evidence>
<protein>
    <submittedName>
        <fullName evidence="3">Piwi domain-containing protein</fullName>
    </submittedName>
</protein>
<dbReference type="Gene3D" id="3.40.50.2300">
    <property type="match status" value="1"/>
</dbReference>
<dbReference type="Pfam" id="PF02171">
    <property type="entry name" value="Piwi"/>
    <property type="match status" value="1"/>
</dbReference>
<dbReference type="EMBL" id="JBHSXM010000004">
    <property type="protein sequence ID" value="MFC6838214.1"/>
    <property type="molecule type" value="Genomic_DNA"/>
</dbReference>
<dbReference type="RefSeq" id="WP_304449934.1">
    <property type="nucleotide sequence ID" value="NZ_JARRAH010000004.1"/>
</dbReference>
<accession>A0ABD5UD02</accession>
<feature type="compositionally biased region" description="Polar residues" evidence="1">
    <location>
        <begin position="103"/>
        <end position="123"/>
    </location>
</feature>
<evidence type="ECO:0000259" key="2">
    <source>
        <dbReference type="PROSITE" id="PS50822"/>
    </source>
</evidence>
<feature type="domain" description="Piwi" evidence="2">
    <location>
        <begin position="585"/>
        <end position="870"/>
    </location>
</feature>
<dbReference type="Proteomes" id="UP001596406">
    <property type="component" value="Unassembled WGS sequence"/>
</dbReference>
<dbReference type="InterPro" id="IPR036397">
    <property type="entry name" value="RNaseH_sf"/>
</dbReference>
<organism evidence="3 4">
    <name type="scientific">Halomarina ordinaria</name>
    <dbReference type="NCBI Taxonomy" id="3033939"/>
    <lineage>
        <taxon>Archaea</taxon>
        <taxon>Methanobacteriati</taxon>
        <taxon>Methanobacteriota</taxon>
        <taxon>Stenosarchaea group</taxon>
        <taxon>Halobacteria</taxon>
        <taxon>Halobacteriales</taxon>
        <taxon>Natronomonadaceae</taxon>
        <taxon>Halomarina</taxon>
    </lineage>
</organism>
<dbReference type="SUPFAM" id="SSF53098">
    <property type="entry name" value="Ribonuclease H-like"/>
    <property type="match status" value="1"/>
</dbReference>
<sequence>MNTREEITDGEQLTIELRATEIIGIHKGSLARKVLFEDADGAEVPLVIFESNDCATFDWDEGRWYRLEGAEGNYYENWDELQLVPSWDFEIVPLDGPPAAASDPTNLTSTAETSDTAPNSTESTEADESDFQPASDVRQTGQTTADGGAALAQQSLAPGNYLLHFPLGNLSQLDVHKYELDVPGGLDPSDDDLDNGVLGFTARAAARFRYQSEAPVTTNGPLRVYAVDKLHENLSINGYTVRPVHQGIATLEPQSFDDQEPLRELVKQDVKASLRGKYVINAINSIVEFAPQLKATSGDFTAAREYKCRIWVDSDGTVICGVNVGFRLASTFSAAEYVHRGYEIEGVSVEHDTDVYDNSGTGTVTELADTGYTERVPEMGSSIAEYHDQSGYVEEDLIKSVAAGEPVMAHIDYGSFSGLQALDYCRIVPTLDQLKIVDPDFHERFQRSARLTPDERYSIATSFVKSLGMTPALGLEPATQPSNTCYDELTVNTRSNNLRFGSGQTASYGARGLENHGVHQSPESFDLLTVYPEQYKEGSREFVRRLLSKLNDYDANATRLNQETYSLGSEFAYTQVAEQATEYDGVVAVVPDQDWLKTQPDIDDPYPEFKRQWGQEKLPSQMIQVSNLDEESYLGNIASGLVAKCGGIPWRIHEVPGQTDVFIGLDVTYDPATGQHLGASANVVLADGTILASQSVSLQSGETFEIDDIVDIIKNLLSVYLREEDDTPRHVIIHRDGQYYLDVDELAERLDQAAELIPKFDLVEIRKSGNPRIANYTGDTFEVANKGTGFVAQHADHAYLATTGDPERVPGTPRPIRLVKRHGSTDLETLAKQAYWLSEAHVGSISRSTRLPITTYYADRCAEHARKGYLLSGELIRGVPYV</sequence>
<reference evidence="3 4" key="1">
    <citation type="journal article" date="2019" name="Int. J. Syst. Evol. Microbiol.">
        <title>The Global Catalogue of Microorganisms (GCM) 10K type strain sequencing project: providing services to taxonomists for standard genome sequencing and annotation.</title>
        <authorList>
            <consortium name="The Broad Institute Genomics Platform"/>
            <consortium name="The Broad Institute Genome Sequencing Center for Infectious Disease"/>
            <person name="Wu L."/>
            <person name="Ma J."/>
        </authorList>
    </citation>
    <scope>NUCLEOTIDE SEQUENCE [LARGE SCALE GENOMIC DNA]</scope>
    <source>
        <strain evidence="3 4">PSRA2</strain>
    </source>
</reference>
<dbReference type="PROSITE" id="PS50822">
    <property type="entry name" value="PIWI"/>
    <property type="match status" value="1"/>
</dbReference>
<name>A0ABD5UD02_9EURY</name>
<dbReference type="AlphaFoldDB" id="A0ABD5UD02"/>
<evidence type="ECO:0000256" key="1">
    <source>
        <dbReference type="SAM" id="MobiDB-lite"/>
    </source>
</evidence>
<dbReference type="InterPro" id="IPR003165">
    <property type="entry name" value="Piwi"/>
</dbReference>
<dbReference type="Gene3D" id="3.30.420.10">
    <property type="entry name" value="Ribonuclease H-like superfamily/Ribonuclease H"/>
    <property type="match status" value="1"/>
</dbReference>
<dbReference type="InterPro" id="IPR012337">
    <property type="entry name" value="RNaseH-like_sf"/>
</dbReference>
<evidence type="ECO:0000313" key="3">
    <source>
        <dbReference type="EMBL" id="MFC6838214.1"/>
    </source>
</evidence>
<gene>
    <name evidence="3" type="ORF">ACFQHK_17165</name>
</gene>
<comment type="caution">
    <text evidence="3">The sequence shown here is derived from an EMBL/GenBank/DDBJ whole genome shotgun (WGS) entry which is preliminary data.</text>
</comment>
<proteinExistence type="predicted"/>
<feature type="region of interest" description="Disordered" evidence="1">
    <location>
        <begin position="95"/>
        <end position="145"/>
    </location>
</feature>
<keyword evidence="4" id="KW-1185">Reference proteome</keyword>
<dbReference type="SMART" id="SM00950">
    <property type="entry name" value="Piwi"/>
    <property type="match status" value="1"/>
</dbReference>